<evidence type="ECO:0000256" key="3">
    <source>
        <dbReference type="ARBA" id="ARBA00022723"/>
    </source>
</evidence>
<comment type="caution">
    <text evidence="9">The sequence shown here is derived from an EMBL/GenBank/DDBJ whole genome shotgun (WGS) entry which is preliminary data.</text>
</comment>
<evidence type="ECO:0000256" key="8">
    <source>
        <dbReference type="RuleBase" id="RU368020"/>
    </source>
</evidence>
<dbReference type="RefSeq" id="WP_214395976.1">
    <property type="nucleotide sequence ID" value="NZ_JAHBOL010000012.1"/>
</dbReference>
<dbReference type="SUPFAM" id="SSF54862">
    <property type="entry name" value="4Fe-4S ferredoxins"/>
    <property type="match status" value="1"/>
</dbReference>
<organism evidence="9 10">
    <name type="scientific">Mycolicibacterium goodii</name>
    <name type="common">Mycobacterium goodii</name>
    <dbReference type="NCBI Taxonomy" id="134601"/>
    <lineage>
        <taxon>Bacteria</taxon>
        <taxon>Bacillati</taxon>
        <taxon>Actinomycetota</taxon>
        <taxon>Actinomycetes</taxon>
        <taxon>Mycobacteriales</taxon>
        <taxon>Mycobacteriaceae</taxon>
        <taxon>Mycolicibacterium</taxon>
    </lineage>
</organism>
<comment type="cofactor">
    <cofactor evidence="1">
        <name>[3Fe-4S] cluster</name>
        <dbReference type="ChEBI" id="CHEBI:21137"/>
    </cofactor>
</comment>
<dbReference type="Pfam" id="PF13459">
    <property type="entry name" value="Fer4_15"/>
    <property type="match status" value="1"/>
</dbReference>
<gene>
    <name evidence="9" type="ORF">KL859_28385</name>
</gene>
<keyword evidence="7" id="KW-0003">3Fe-4S</keyword>
<evidence type="ECO:0000256" key="4">
    <source>
        <dbReference type="ARBA" id="ARBA00022982"/>
    </source>
</evidence>
<dbReference type="PRINTS" id="PR00352">
    <property type="entry name" value="3FE4SFRDOXIN"/>
</dbReference>
<proteinExistence type="predicted"/>
<keyword evidence="6 8" id="KW-0411">Iron-sulfur</keyword>
<evidence type="ECO:0000256" key="2">
    <source>
        <dbReference type="ARBA" id="ARBA00022448"/>
    </source>
</evidence>
<keyword evidence="3 8" id="KW-0479">Metal-binding</keyword>
<reference evidence="9 10" key="1">
    <citation type="submission" date="2021-05" db="EMBL/GenBank/DDBJ databases">
        <title>Draft Genome Sequences of Clinical Respiratory Isolates of Mycobacterium goodii Recovered in Ireland.</title>
        <authorList>
            <person name="Flanagan P.R."/>
            <person name="Mok S."/>
            <person name="Roycroft E."/>
            <person name="Rogers T.R."/>
            <person name="Fitzgibbon M."/>
        </authorList>
    </citation>
    <scope>NUCLEOTIDE SEQUENCE [LARGE SCALE GENOMIC DNA]</scope>
    <source>
        <strain evidence="9 10">14IE55</strain>
    </source>
</reference>
<evidence type="ECO:0000256" key="6">
    <source>
        <dbReference type="ARBA" id="ARBA00023014"/>
    </source>
</evidence>
<evidence type="ECO:0000313" key="9">
    <source>
        <dbReference type="EMBL" id="MBU8826779.1"/>
    </source>
</evidence>
<sequence length="70" mass="7532">MSEELHVDPDLCEGHALCVDLAPGVFHLDDDEVVRAPVHPSESQWDKVRAAVDACPRQAITISSPGTKGL</sequence>
<protein>
    <recommendedName>
        <fullName evidence="8">Ferredoxin</fullName>
    </recommendedName>
</protein>
<dbReference type="Proteomes" id="UP000696413">
    <property type="component" value="Unassembled WGS sequence"/>
</dbReference>
<evidence type="ECO:0000313" key="10">
    <source>
        <dbReference type="Proteomes" id="UP000696413"/>
    </source>
</evidence>
<keyword evidence="5 8" id="KW-0408">Iron</keyword>
<dbReference type="PANTHER" id="PTHR36923">
    <property type="entry name" value="FERREDOXIN"/>
    <property type="match status" value="1"/>
</dbReference>
<keyword evidence="2 8" id="KW-0813">Transport</keyword>
<dbReference type="InterPro" id="IPR051269">
    <property type="entry name" value="Fe-S_cluster_ET"/>
</dbReference>
<accession>A0ABS6HYM1</accession>
<dbReference type="PANTHER" id="PTHR36923:SF3">
    <property type="entry name" value="FERREDOXIN"/>
    <property type="match status" value="1"/>
</dbReference>
<name>A0ABS6HYM1_MYCGD</name>
<comment type="function">
    <text evidence="8">Ferredoxins are iron-sulfur proteins that transfer electrons in a wide variety of metabolic reactions.</text>
</comment>
<dbReference type="Gene3D" id="3.30.70.20">
    <property type="match status" value="1"/>
</dbReference>
<evidence type="ECO:0000256" key="7">
    <source>
        <dbReference type="ARBA" id="ARBA00023291"/>
    </source>
</evidence>
<dbReference type="EMBL" id="JAHBOM010000029">
    <property type="protein sequence ID" value="MBU8826779.1"/>
    <property type="molecule type" value="Genomic_DNA"/>
</dbReference>
<keyword evidence="10" id="KW-1185">Reference proteome</keyword>
<keyword evidence="4 8" id="KW-0249">Electron transport</keyword>
<evidence type="ECO:0000256" key="5">
    <source>
        <dbReference type="ARBA" id="ARBA00023004"/>
    </source>
</evidence>
<evidence type="ECO:0000256" key="1">
    <source>
        <dbReference type="ARBA" id="ARBA00001927"/>
    </source>
</evidence>
<dbReference type="InterPro" id="IPR001080">
    <property type="entry name" value="3Fe4S_ferredoxin"/>
</dbReference>